<name>A0ABV0BN36_9SPHI</name>
<protein>
    <submittedName>
        <fullName evidence="1">FMN-binding negative transcriptional regulator</fullName>
    </submittedName>
</protein>
<dbReference type="PANTHER" id="PTHR35802:SF1">
    <property type="entry name" value="PROTEASE SYNTHASE AND SPORULATION PROTEIN PAI 2"/>
    <property type="match status" value="1"/>
</dbReference>
<dbReference type="InterPro" id="IPR012349">
    <property type="entry name" value="Split_barrel_FMN-bd"/>
</dbReference>
<dbReference type="Gene3D" id="2.30.110.10">
    <property type="entry name" value="Electron Transport, Fmn-binding Protein, Chain A"/>
    <property type="match status" value="1"/>
</dbReference>
<organism evidence="1 2">
    <name type="scientific">Sphingobacterium kitahiroshimense</name>
    <dbReference type="NCBI Taxonomy" id="470446"/>
    <lineage>
        <taxon>Bacteria</taxon>
        <taxon>Pseudomonadati</taxon>
        <taxon>Bacteroidota</taxon>
        <taxon>Sphingobacteriia</taxon>
        <taxon>Sphingobacteriales</taxon>
        <taxon>Sphingobacteriaceae</taxon>
        <taxon>Sphingobacterium</taxon>
    </lineage>
</organism>
<keyword evidence="2" id="KW-1185">Reference proteome</keyword>
<evidence type="ECO:0000313" key="1">
    <source>
        <dbReference type="EMBL" id="MEN5376230.1"/>
    </source>
</evidence>
<dbReference type="PANTHER" id="PTHR35802">
    <property type="entry name" value="PROTEASE SYNTHASE AND SPORULATION PROTEIN PAI 2"/>
    <property type="match status" value="1"/>
</dbReference>
<dbReference type="EMBL" id="JBDJNQ010000001">
    <property type="protein sequence ID" value="MEN5376230.1"/>
    <property type="molecule type" value="Genomic_DNA"/>
</dbReference>
<dbReference type="Pfam" id="PF04299">
    <property type="entry name" value="FMN_bind_2"/>
    <property type="match status" value="1"/>
</dbReference>
<dbReference type="PIRSF" id="PIRSF010372">
    <property type="entry name" value="PaiB"/>
    <property type="match status" value="1"/>
</dbReference>
<evidence type="ECO:0000313" key="2">
    <source>
        <dbReference type="Proteomes" id="UP001409291"/>
    </source>
</evidence>
<sequence>MFIPNNFKIEHEAEQIAFMKKYSFATIITVKNNIPIATQLPFVVNDTSDKLILTAHFAKNNEQVAYISKNTSLVIFTEPHAYISPLHYDKVESVPTWDYIAVHAYGTAKIITDEEAKINALEQMILFYEKDYLQQWNNLSEKFKKGMMQGIVIFELEVNELQGQKKLSQNKTKEERQRIIQQLKSSPSKIDNDLASYIQDSL</sequence>
<dbReference type="SUPFAM" id="SSF50475">
    <property type="entry name" value="FMN-binding split barrel"/>
    <property type="match status" value="1"/>
</dbReference>
<reference evidence="1 2" key="1">
    <citation type="submission" date="2024-04" db="EMBL/GenBank/DDBJ databases">
        <title>WGS of bacteria from Torrens River.</title>
        <authorList>
            <person name="Wyrsch E.R."/>
            <person name="Drigo B."/>
        </authorList>
    </citation>
    <scope>NUCLEOTIDE SEQUENCE [LARGE SCALE GENOMIC DNA]</scope>
    <source>
        <strain evidence="1 2">TWI391</strain>
    </source>
</reference>
<dbReference type="InterPro" id="IPR007396">
    <property type="entry name" value="TR_PAI2-type"/>
</dbReference>
<proteinExistence type="predicted"/>
<dbReference type="Proteomes" id="UP001409291">
    <property type="component" value="Unassembled WGS sequence"/>
</dbReference>
<comment type="caution">
    <text evidence="1">The sequence shown here is derived from an EMBL/GenBank/DDBJ whole genome shotgun (WGS) entry which is preliminary data.</text>
</comment>
<dbReference type="RefSeq" id="WP_346580547.1">
    <property type="nucleotide sequence ID" value="NZ_JBDJLH010000005.1"/>
</dbReference>
<gene>
    <name evidence="1" type="ORF">ABE541_03050</name>
</gene>
<accession>A0ABV0BN36</accession>